<accession>A0A668AWG9</accession>
<keyword evidence="7" id="KW-0325">Glycoprotein</keyword>
<evidence type="ECO:0000256" key="2">
    <source>
        <dbReference type="ARBA" id="ARBA00022692"/>
    </source>
</evidence>
<reference evidence="10" key="3">
    <citation type="submission" date="2025-09" db="UniProtKB">
        <authorList>
            <consortium name="Ensembl"/>
        </authorList>
    </citation>
    <scope>IDENTIFICATION</scope>
</reference>
<dbReference type="Gene3D" id="2.60.40.10">
    <property type="entry name" value="Immunoglobulins"/>
    <property type="match status" value="4"/>
</dbReference>
<keyword evidence="5 8" id="KW-0472">Membrane</keyword>
<keyword evidence="11" id="KW-1185">Reference proteome</keyword>
<sequence length="621" mass="69679">QAYLCSKSFYLHATNNRASCVNYGADVLLLKDEEDPKCFSRTQHDFTCFFETKDDGIYNFSYKIEDEPEEKSCSLSVQRTEEETFLHICTFPSDDVFLYILIHLKVAESSTNTTLFTRSVSVEDQFLLDAPVDVSLHNTDQAGELQATWSIQTKWETQVVYMIRYSSRRLVERTKKVSYISRLVSLVPGELLHFQIRVKHHLSKKWSHWTDPVRAMVPQSADDISLLCYTSDLRSVTCEWNENTYGRFTYKLFYKTSPSRATDWTECVSDGNLTGLCRFHGDESREVQVKLSNGSTPFSRTFYSQPFSVNSSIKPSPPGHLTGKLQRGRLCLTWDAPPLPLLAHLQYQVSYQPRQDADWATVFLTGPEAATCLEVPTGCRYRAQVRAKPNGAGYSGHWSDWSQEITGDIPTDTNAFLILCIPVLLLIVTIVFISMYFSKLKRYFWPPVPNLDKVLQGFLTEINRKTLDPIFTAKQFYDETPASVVVVVVKSEDEASGPGSPLVESDRLLSAAQGSSGGEQVDGSPEEVSPDYVTLSTDNVARCPKGNEYVYEQAGECGGLGLTDRVNQTTCHCSYTGKSFSVPSCTSSDHLNRSYLPLAESVDKLHCQVAATRGPGVNNMP</sequence>
<keyword evidence="3" id="KW-0732">Signal</keyword>
<dbReference type="PANTHER" id="PTHR23037:SF34">
    <property type="entry name" value="THROMBOPOIETIN RECEPTOR ISOFORM X1"/>
    <property type="match status" value="1"/>
</dbReference>
<dbReference type="InterPro" id="IPR003961">
    <property type="entry name" value="FN3_dom"/>
</dbReference>
<proteinExistence type="predicted"/>
<reference evidence="10" key="2">
    <citation type="submission" date="2025-08" db="UniProtKB">
        <authorList>
            <consortium name="Ensembl"/>
        </authorList>
    </citation>
    <scope>IDENTIFICATION</scope>
</reference>
<dbReference type="InterPro" id="IPR013783">
    <property type="entry name" value="Ig-like_fold"/>
</dbReference>
<keyword evidence="2 8" id="KW-0812">Transmembrane</keyword>
<dbReference type="Ensembl" id="ENSMMDT00005052209.1">
    <property type="protein sequence ID" value="ENSMMDP00005051201.1"/>
    <property type="gene ID" value="ENSMMDG00005023157.1"/>
</dbReference>
<keyword evidence="4 8" id="KW-1133">Transmembrane helix</keyword>
<evidence type="ECO:0000313" key="10">
    <source>
        <dbReference type="Ensembl" id="ENSMMDP00005051201.1"/>
    </source>
</evidence>
<evidence type="ECO:0000256" key="5">
    <source>
        <dbReference type="ARBA" id="ARBA00023136"/>
    </source>
</evidence>
<evidence type="ECO:0000256" key="1">
    <source>
        <dbReference type="ARBA" id="ARBA00004479"/>
    </source>
</evidence>
<dbReference type="GO" id="GO:0009897">
    <property type="term" value="C:external side of plasma membrane"/>
    <property type="evidence" value="ECO:0007669"/>
    <property type="project" value="TreeGrafter"/>
</dbReference>
<reference evidence="10" key="1">
    <citation type="submission" date="2019-06" db="EMBL/GenBank/DDBJ databases">
        <authorList>
            <consortium name="Wellcome Sanger Institute Data Sharing"/>
        </authorList>
    </citation>
    <scope>NUCLEOTIDE SEQUENCE [LARGE SCALE GENOMIC DNA]</scope>
</reference>
<evidence type="ECO:0000256" key="7">
    <source>
        <dbReference type="ARBA" id="ARBA00023180"/>
    </source>
</evidence>
<dbReference type="AlphaFoldDB" id="A0A668AWG9"/>
<organism evidence="10 11">
    <name type="scientific">Myripristis murdjan</name>
    <name type="common">pinecone soldierfish</name>
    <dbReference type="NCBI Taxonomy" id="586833"/>
    <lineage>
        <taxon>Eukaryota</taxon>
        <taxon>Metazoa</taxon>
        <taxon>Chordata</taxon>
        <taxon>Craniata</taxon>
        <taxon>Vertebrata</taxon>
        <taxon>Euteleostomi</taxon>
        <taxon>Actinopterygii</taxon>
        <taxon>Neopterygii</taxon>
        <taxon>Teleostei</taxon>
        <taxon>Neoteleostei</taxon>
        <taxon>Acanthomorphata</taxon>
        <taxon>Holocentriformes</taxon>
        <taxon>Holocentridae</taxon>
        <taxon>Myripristis</taxon>
    </lineage>
</organism>
<evidence type="ECO:0000256" key="3">
    <source>
        <dbReference type="ARBA" id="ARBA00022729"/>
    </source>
</evidence>
<comment type="subcellular location">
    <subcellularLocation>
        <location evidence="1">Membrane</location>
        <topology evidence="1">Single-pass type I membrane protein</topology>
    </subcellularLocation>
</comment>
<dbReference type="GeneTree" id="ENSGT00940000166530"/>
<name>A0A668AWG9_9TELE</name>
<keyword evidence="6" id="KW-0675">Receptor</keyword>
<dbReference type="SUPFAM" id="SSF49265">
    <property type="entry name" value="Fibronectin type III"/>
    <property type="match status" value="3"/>
</dbReference>
<evidence type="ECO:0000313" key="11">
    <source>
        <dbReference type="Proteomes" id="UP000472263"/>
    </source>
</evidence>
<dbReference type="PROSITE" id="PS50853">
    <property type="entry name" value="FN3"/>
    <property type="match status" value="1"/>
</dbReference>
<dbReference type="PANTHER" id="PTHR23037">
    <property type="entry name" value="CYTOKINE RECEPTOR"/>
    <property type="match status" value="1"/>
</dbReference>
<dbReference type="CDD" id="cd00063">
    <property type="entry name" value="FN3"/>
    <property type="match status" value="1"/>
</dbReference>
<feature type="domain" description="Fibronectin type-III" evidence="9">
    <location>
        <begin position="314"/>
        <end position="412"/>
    </location>
</feature>
<dbReference type="GO" id="GO:0004896">
    <property type="term" value="F:cytokine receptor activity"/>
    <property type="evidence" value="ECO:0007669"/>
    <property type="project" value="TreeGrafter"/>
</dbReference>
<dbReference type="Proteomes" id="UP000472263">
    <property type="component" value="Chromosome 4"/>
</dbReference>
<evidence type="ECO:0000256" key="8">
    <source>
        <dbReference type="SAM" id="Phobius"/>
    </source>
</evidence>
<evidence type="ECO:0000256" key="4">
    <source>
        <dbReference type="ARBA" id="ARBA00022989"/>
    </source>
</evidence>
<dbReference type="SMART" id="SM00060">
    <property type="entry name" value="FN3"/>
    <property type="match status" value="2"/>
</dbReference>
<gene>
    <name evidence="10" type="primary">mpl</name>
</gene>
<dbReference type="InterPro" id="IPR036116">
    <property type="entry name" value="FN3_sf"/>
</dbReference>
<protein>
    <submittedName>
        <fullName evidence="10">MPL proto-oncogene, thrombopoietin receptor</fullName>
    </submittedName>
</protein>
<evidence type="ECO:0000256" key="6">
    <source>
        <dbReference type="ARBA" id="ARBA00023170"/>
    </source>
</evidence>
<feature type="transmembrane region" description="Helical" evidence="8">
    <location>
        <begin position="415"/>
        <end position="437"/>
    </location>
</feature>
<dbReference type="Pfam" id="PF09067">
    <property type="entry name" value="EpoR_lig-bind"/>
    <property type="match status" value="1"/>
</dbReference>
<evidence type="ECO:0000259" key="9">
    <source>
        <dbReference type="PROSITE" id="PS50853"/>
    </source>
</evidence>
<dbReference type="InterPro" id="IPR015152">
    <property type="entry name" value="Growth/epo_recpt_lig-bind"/>
</dbReference>